<organism evidence="1 2">
    <name type="scientific">Marinobacterium aestuariivivens</name>
    <dbReference type="NCBI Taxonomy" id="1698799"/>
    <lineage>
        <taxon>Bacteria</taxon>
        <taxon>Pseudomonadati</taxon>
        <taxon>Pseudomonadota</taxon>
        <taxon>Gammaproteobacteria</taxon>
        <taxon>Oceanospirillales</taxon>
        <taxon>Oceanospirillaceae</taxon>
        <taxon>Marinobacterium</taxon>
    </lineage>
</organism>
<sequence>MEVIFIILLPLFLWGFRYGFRPWGRRKNRNVNVYVHGSMLIFTLTLNQELSGLNFFLNYETRTGADAWIENDDLNVEKAGFGLSRSACFLTRRPPRTISNINLAHEPADLAAIEGNKVPPANRGRI</sequence>
<dbReference type="EMBL" id="JBHSWE010000001">
    <property type="protein sequence ID" value="MFC6672898.1"/>
    <property type="molecule type" value="Genomic_DNA"/>
</dbReference>
<dbReference type="RefSeq" id="WP_379911306.1">
    <property type="nucleotide sequence ID" value="NZ_JBHSWE010000001.1"/>
</dbReference>
<evidence type="ECO:0000313" key="2">
    <source>
        <dbReference type="Proteomes" id="UP001596422"/>
    </source>
</evidence>
<accession>A0ABW2A626</accession>
<reference evidence="2" key="1">
    <citation type="journal article" date="2019" name="Int. J. Syst. Evol. Microbiol.">
        <title>The Global Catalogue of Microorganisms (GCM) 10K type strain sequencing project: providing services to taxonomists for standard genome sequencing and annotation.</title>
        <authorList>
            <consortium name="The Broad Institute Genomics Platform"/>
            <consortium name="The Broad Institute Genome Sequencing Center for Infectious Disease"/>
            <person name="Wu L."/>
            <person name="Ma J."/>
        </authorList>
    </citation>
    <scope>NUCLEOTIDE SEQUENCE [LARGE SCALE GENOMIC DNA]</scope>
    <source>
        <strain evidence="2">NBRC 111756</strain>
    </source>
</reference>
<dbReference type="Proteomes" id="UP001596422">
    <property type="component" value="Unassembled WGS sequence"/>
</dbReference>
<keyword evidence="2" id="KW-1185">Reference proteome</keyword>
<protein>
    <submittedName>
        <fullName evidence="1">Uncharacterized protein</fullName>
    </submittedName>
</protein>
<comment type="caution">
    <text evidence="1">The sequence shown here is derived from an EMBL/GenBank/DDBJ whole genome shotgun (WGS) entry which is preliminary data.</text>
</comment>
<evidence type="ECO:0000313" key="1">
    <source>
        <dbReference type="EMBL" id="MFC6672898.1"/>
    </source>
</evidence>
<name>A0ABW2A626_9GAMM</name>
<gene>
    <name evidence="1" type="ORF">ACFQDL_24540</name>
</gene>
<proteinExistence type="predicted"/>